<keyword evidence="2" id="KW-1185">Reference proteome</keyword>
<sequence>MIKKNQYKGEYIRNYRGDMEILFPGTDTDKQLHIALQEPEYLN</sequence>
<dbReference type="HOGENOM" id="CLU_3227819_0_0_2"/>
<accession>H1Z4C6</accession>
<evidence type="ECO:0000313" key="2">
    <source>
        <dbReference type="Proteomes" id="UP000005741"/>
    </source>
</evidence>
<protein>
    <submittedName>
        <fullName evidence="1">Uncharacterized protein</fullName>
    </submittedName>
</protein>
<evidence type="ECO:0000313" key="1">
    <source>
        <dbReference type="EMBL" id="EHQ36674.1"/>
    </source>
</evidence>
<reference evidence="1 2" key="1">
    <citation type="submission" date="2011-10" db="EMBL/GenBank/DDBJ databases">
        <title>The Improved High-Quality Draft genome of Methanoplanus limicola DSM 2279.</title>
        <authorList>
            <consortium name="US DOE Joint Genome Institute (JGI-PGF)"/>
            <person name="Lucas S."/>
            <person name="Copeland A."/>
            <person name="Lapidus A."/>
            <person name="Glavina del Rio T."/>
            <person name="Dalin E."/>
            <person name="Tice H."/>
            <person name="Bruce D."/>
            <person name="Goodwin L."/>
            <person name="Pitluck S."/>
            <person name="Peters L."/>
            <person name="Mikhailova N."/>
            <person name="Lu M."/>
            <person name="Kyrpides N."/>
            <person name="Mavromatis K."/>
            <person name="Ivanova N."/>
            <person name="Markowitz V."/>
            <person name="Cheng J.-F."/>
            <person name="Hugenholtz P."/>
            <person name="Woyke T."/>
            <person name="Wu D."/>
            <person name="Wirth R."/>
            <person name="Brambilla E.-M."/>
            <person name="Klenk H.-P."/>
            <person name="Eisen J.A."/>
        </authorList>
    </citation>
    <scope>NUCLEOTIDE SEQUENCE [LARGE SCALE GENOMIC DNA]</scope>
    <source>
        <strain evidence="1 2">DSM 2279</strain>
    </source>
</reference>
<dbReference type="InParanoid" id="H1Z4C6"/>
<dbReference type="AlphaFoldDB" id="H1Z4C6"/>
<gene>
    <name evidence="1" type="ORF">Metlim_2633</name>
</gene>
<name>H1Z4C6_9EURY</name>
<dbReference type="STRING" id="937775.Metlim_2633"/>
<dbReference type="Proteomes" id="UP000005741">
    <property type="component" value="Chromosome"/>
</dbReference>
<proteinExistence type="predicted"/>
<dbReference type="EMBL" id="CM001436">
    <property type="protein sequence ID" value="EHQ36674.1"/>
    <property type="molecule type" value="Genomic_DNA"/>
</dbReference>
<organism evidence="1 2">
    <name type="scientific">Methanoplanus limicola DSM 2279</name>
    <dbReference type="NCBI Taxonomy" id="937775"/>
    <lineage>
        <taxon>Archaea</taxon>
        <taxon>Methanobacteriati</taxon>
        <taxon>Methanobacteriota</taxon>
        <taxon>Stenosarchaea group</taxon>
        <taxon>Methanomicrobia</taxon>
        <taxon>Methanomicrobiales</taxon>
        <taxon>Methanomicrobiaceae</taxon>
        <taxon>Methanoplanus</taxon>
    </lineage>
</organism>